<dbReference type="OrthoDB" id="9764363at2"/>
<feature type="active site" description="Proton donor/acceptor" evidence="7">
    <location>
        <position position="182"/>
    </location>
</feature>
<evidence type="ECO:0000313" key="10">
    <source>
        <dbReference type="Proteomes" id="UP000277007"/>
    </source>
</evidence>
<evidence type="ECO:0000256" key="1">
    <source>
        <dbReference type="ARBA" id="ARBA00004370"/>
    </source>
</evidence>
<name>A0A3S0I3V0_9PROT</name>
<dbReference type="SUPFAM" id="SSF52096">
    <property type="entry name" value="ClpP/crotonase"/>
    <property type="match status" value="2"/>
</dbReference>
<evidence type="ECO:0000259" key="8">
    <source>
        <dbReference type="Pfam" id="PF01343"/>
    </source>
</evidence>
<proteinExistence type="inferred from homology"/>
<evidence type="ECO:0000256" key="6">
    <source>
        <dbReference type="ARBA" id="ARBA00023136"/>
    </source>
</evidence>
<feature type="domain" description="Peptidase S49" evidence="8">
    <location>
        <begin position="359"/>
        <end position="510"/>
    </location>
</feature>
<dbReference type="Gene3D" id="3.90.226.10">
    <property type="entry name" value="2-enoyl-CoA Hydratase, Chain A, domain 1"/>
    <property type="match status" value="3"/>
</dbReference>
<dbReference type="CDD" id="cd07018">
    <property type="entry name" value="S49_SppA_67K_type"/>
    <property type="match status" value="1"/>
</dbReference>
<evidence type="ECO:0000256" key="3">
    <source>
        <dbReference type="ARBA" id="ARBA00022670"/>
    </source>
</evidence>
<dbReference type="PANTHER" id="PTHR33209:SF1">
    <property type="entry name" value="PEPTIDASE S49 DOMAIN-CONTAINING PROTEIN"/>
    <property type="match status" value="1"/>
</dbReference>
<keyword evidence="3" id="KW-0645">Protease</keyword>
<dbReference type="InterPro" id="IPR047217">
    <property type="entry name" value="S49_SppA_67K_type_N"/>
</dbReference>
<dbReference type="Proteomes" id="UP000277007">
    <property type="component" value="Unassembled WGS sequence"/>
</dbReference>
<dbReference type="GO" id="GO:0008236">
    <property type="term" value="F:serine-type peptidase activity"/>
    <property type="evidence" value="ECO:0007669"/>
    <property type="project" value="UniProtKB-KW"/>
</dbReference>
<dbReference type="InterPro" id="IPR004635">
    <property type="entry name" value="Pept_S49_SppA"/>
</dbReference>
<organism evidence="9 10">
    <name type="scientific">Azospirillum griseum</name>
    <dbReference type="NCBI Taxonomy" id="2496639"/>
    <lineage>
        <taxon>Bacteria</taxon>
        <taxon>Pseudomonadati</taxon>
        <taxon>Pseudomonadota</taxon>
        <taxon>Alphaproteobacteria</taxon>
        <taxon>Rhodospirillales</taxon>
        <taxon>Azospirillaceae</taxon>
        <taxon>Azospirillum</taxon>
    </lineage>
</organism>
<dbReference type="GO" id="GO:0006465">
    <property type="term" value="P:signal peptide processing"/>
    <property type="evidence" value="ECO:0007669"/>
    <property type="project" value="InterPro"/>
</dbReference>
<evidence type="ECO:0000256" key="4">
    <source>
        <dbReference type="ARBA" id="ARBA00022801"/>
    </source>
</evidence>
<evidence type="ECO:0000313" key="9">
    <source>
        <dbReference type="EMBL" id="RTR23745.1"/>
    </source>
</evidence>
<sequence length="577" mass="60611">MLRFFVRLFATIGFLVVSALVGGAYLVIRQEPTLPRGVVLNLDLTHSLAEGGNDRLGGLLGHEASLRDALDALERGRKDARVKGVLARLGGDQIGFAQTQELRAAVERFRASGRFAIAYADSYGDGGAGNRAFLLASGFDEVWMQPLGVVGLTGLSAELPFARGLLDTLGVQPQLQHREEYKSFSDTFTQSTITPANREMMQGLIGDLTNQLVDGVAKGRRLPPASVRAAIDRAPLLEREALDLKLIDRIGYADEARDAALQRAGADAELVELPDYLAVAGGPHDNGPTIALVHIVGTITGGKSERPTFGEINAGADTVVRAIEDAADDADVRAILVRIDSGGGAVSASESIRRALAKARQRGKPVIASMGDSAASGGYWIALAADRIVASPATLTGSIGVVAGKMSLGGLSDKLGVRWDRVSAARNAGMWSPMHPFSPAEEERLTAIIDATYASFLERVAEARRLTPEQARAAAKGRVWTGAQARELGLIDELGGQEEALTLARSAAGLATDAEVTLAPYPPPKTLTDELLDLLSGKGELVGALSAAAHLRPIASALAPLLDSPGLRASMPPVGVR</sequence>
<gene>
    <name evidence="9" type="primary">sppA</name>
    <name evidence="9" type="ORF">EJ903_04300</name>
</gene>
<dbReference type="EMBL" id="RXMA01000002">
    <property type="protein sequence ID" value="RTR23745.1"/>
    <property type="molecule type" value="Genomic_DNA"/>
</dbReference>
<keyword evidence="5" id="KW-0720">Serine protease</keyword>
<dbReference type="PANTHER" id="PTHR33209">
    <property type="entry name" value="PROTEASE 4"/>
    <property type="match status" value="1"/>
</dbReference>
<dbReference type="Gene3D" id="6.20.330.10">
    <property type="match status" value="1"/>
</dbReference>
<accession>A0A3S0I3V0</accession>
<evidence type="ECO:0000256" key="7">
    <source>
        <dbReference type="PIRSR" id="PIRSR001217-1"/>
    </source>
</evidence>
<dbReference type="InterPro" id="IPR002142">
    <property type="entry name" value="Peptidase_S49"/>
</dbReference>
<dbReference type="GO" id="GO:0016020">
    <property type="term" value="C:membrane"/>
    <property type="evidence" value="ECO:0007669"/>
    <property type="project" value="UniProtKB-SubCell"/>
</dbReference>
<dbReference type="InterPro" id="IPR047272">
    <property type="entry name" value="S49_SppA_C"/>
</dbReference>
<dbReference type="RefSeq" id="WP_126612433.1">
    <property type="nucleotide sequence ID" value="NZ_JBHUCY010000010.1"/>
</dbReference>
<dbReference type="CDD" id="cd07023">
    <property type="entry name" value="S49_Sppa_N_C"/>
    <property type="match status" value="1"/>
</dbReference>
<evidence type="ECO:0000256" key="2">
    <source>
        <dbReference type="ARBA" id="ARBA00008683"/>
    </source>
</evidence>
<keyword evidence="4" id="KW-0378">Hydrolase</keyword>
<comment type="caution">
    <text evidence="9">The sequence shown here is derived from an EMBL/GenBank/DDBJ whole genome shotgun (WGS) entry which is preliminary data.</text>
</comment>
<dbReference type="InterPro" id="IPR029045">
    <property type="entry name" value="ClpP/crotonase-like_dom_sf"/>
</dbReference>
<protein>
    <submittedName>
        <fullName evidence="9">Signal peptide peptidase SppA</fullName>
    </submittedName>
</protein>
<evidence type="ECO:0000256" key="5">
    <source>
        <dbReference type="ARBA" id="ARBA00022825"/>
    </source>
</evidence>
<reference evidence="9 10" key="1">
    <citation type="submission" date="2018-12" db="EMBL/GenBank/DDBJ databases">
        <authorList>
            <person name="Yang Y."/>
        </authorList>
    </citation>
    <scope>NUCLEOTIDE SEQUENCE [LARGE SCALE GENOMIC DNA]</scope>
    <source>
        <strain evidence="9 10">L-25-5w-1</strain>
    </source>
</reference>
<dbReference type="NCBIfam" id="TIGR00705">
    <property type="entry name" value="SppA_67K"/>
    <property type="match status" value="1"/>
</dbReference>
<keyword evidence="10" id="KW-1185">Reference proteome</keyword>
<keyword evidence="6" id="KW-0472">Membrane</keyword>
<dbReference type="Pfam" id="PF01343">
    <property type="entry name" value="Peptidase_S49"/>
    <property type="match status" value="2"/>
</dbReference>
<comment type="subcellular location">
    <subcellularLocation>
        <location evidence="1">Membrane</location>
    </subcellularLocation>
</comment>
<feature type="active site" description="Nucleophile" evidence="7">
    <location>
        <position position="376"/>
    </location>
</feature>
<dbReference type="PIRSF" id="PIRSF001217">
    <property type="entry name" value="Protease_4_SppA"/>
    <property type="match status" value="1"/>
</dbReference>
<dbReference type="AlphaFoldDB" id="A0A3S0I3V0"/>
<dbReference type="InterPro" id="IPR004634">
    <property type="entry name" value="Pept_S49_pIV"/>
</dbReference>
<dbReference type="NCBIfam" id="TIGR00706">
    <property type="entry name" value="SppA_dom"/>
    <property type="match status" value="1"/>
</dbReference>
<comment type="similarity">
    <text evidence="2">Belongs to the peptidase S49 family.</text>
</comment>
<feature type="domain" description="Peptidase S49" evidence="8">
    <location>
        <begin position="118"/>
        <end position="264"/>
    </location>
</feature>